<feature type="region of interest" description="Disordered" evidence="1">
    <location>
        <begin position="1"/>
        <end position="22"/>
    </location>
</feature>
<name>A0AAX3JAD1_9GAMM</name>
<organism evidence="2 3">
    <name type="scientific">Pantoea brenneri</name>
    <dbReference type="NCBI Taxonomy" id="472694"/>
    <lineage>
        <taxon>Bacteria</taxon>
        <taxon>Pseudomonadati</taxon>
        <taxon>Pseudomonadota</taxon>
        <taxon>Gammaproteobacteria</taxon>
        <taxon>Enterobacterales</taxon>
        <taxon>Erwiniaceae</taxon>
        <taxon>Pantoea</taxon>
    </lineage>
</organism>
<dbReference type="EMBL" id="CABWMH010000034">
    <property type="protein sequence ID" value="VXC37630.1"/>
    <property type="molecule type" value="Genomic_DNA"/>
</dbReference>
<comment type="caution">
    <text evidence="2">The sequence shown here is derived from an EMBL/GenBank/DDBJ whole genome shotgun (WGS) entry which is preliminary data.</text>
</comment>
<reference evidence="2 3" key="1">
    <citation type="submission" date="2019-10" db="EMBL/GenBank/DDBJ databases">
        <authorList>
            <person name="Karimi E."/>
        </authorList>
    </citation>
    <scope>NUCLEOTIDE SEQUENCE [LARGE SCALE GENOMIC DNA]</scope>
    <source>
        <strain evidence="2">Pantoea sp. 111</strain>
    </source>
</reference>
<gene>
    <name evidence="2" type="ORF">PANT111_40088</name>
</gene>
<protein>
    <submittedName>
        <fullName evidence="2">Uncharacterized protein</fullName>
    </submittedName>
</protein>
<sequence>MSQQNVNTTASESKESSSFTAKPSEGINYDAIRRAFRRNLFYFGYPQFNVNTAALRSDFSMNLEYLTAATFTRDQVEFDTGKYRSGIEMLLINAHEKLLITVSVYAPKAGAAPETYETRIVHSANPIGEEEYAENTEYQTTNVYKAAGDLNVAALELFWSEHEGLSKYAQQNLPLADEYSPFCHWQFSRLKA</sequence>
<evidence type="ECO:0000256" key="1">
    <source>
        <dbReference type="SAM" id="MobiDB-lite"/>
    </source>
</evidence>
<accession>A0AAX3JAD1</accession>
<dbReference type="AlphaFoldDB" id="A0AAX3JAD1"/>
<evidence type="ECO:0000313" key="2">
    <source>
        <dbReference type="EMBL" id="VXC37630.1"/>
    </source>
</evidence>
<feature type="compositionally biased region" description="Polar residues" evidence="1">
    <location>
        <begin position="1"/>
        <end position="21"/>
    </location>
</feature>
<dbReference type="RefSeq" id="WP_111535232.1">
    <property type="nucleotide sequence ID" value="NZ_LR733469.1"/>
</dbReference>
<dbReference type="Proteomes" id="UP000433737">
    <property type="component" value="Unassembled WGS sequence"/>
</dbReference>
<proteinExistence type="predicted"/>
<evidence type="ECO:0000313" key="3">
    <source>
        <dbReference type="Proteomes" id="UP000433737"/>
    </source>
</evidence>